<dbReference type="EMBL" id="CP012333">
    <property type="protein sequence ID" value="AKU99058.1"/>
    <property type="molecule type" value="Genomic_DNA"/>
</dbReference>
<dbReference type="Proteomes" id="UP000064967">
    <property type="component" value="Chromosome"/>
</dbReference>
<sequence>MKWTGLDATEIARGAVSSPLAYSAIRMKDSTLPNCGGSHARLPTRSSFARSV</sequence>
<protein>
    <submittedName>
        <fullName evidence="1">Uncharacterized protein</fullName>
    </submittedName>
</protein>
<gene>
    <name evidence="1" type="ORF">AKJ09_05722</name>
</gene>
<proteinExistence type="predicted"/>
<organism evidence="1 2">
    <name type="scientific">Labilithrix luteola</name>
    <dbReference type="NCBI Taxonomy" id="1391654"/>
    <lineage>
        <taxon>Bacteria</taxon>
        <taxon>Pseudomonadati</taxon>
        <taxon>Myxococcota</taxon>
        <taxon>Polyangia</taxon>
        <taxon>Polyangiales</taxon>
        <taxon>Labilitrichaceae</taxon>
        <taxon>Labilithrix</taxon>
    </lineage>
</organism>
<dbReference type="AlphaFoldDB" id="A0A0K1PZV5"/>
<reference evidence="1 2" key="1">
    <citation type="submission" date="2015-08" db="EMBL/GenBank/DDBJ databases">
        <authorList>
            <person name="Babu N.S."/>
            <person name="Beckwith C.J."/>
            <person name="Beseler K.G."/>
            <person name="Brison A."/>
            <person name="Carone J.V."/>
            <person name="Caskin T.P."/>
            <person name="Diamond M."/>
            <person name="Durham M.E."/>
            <person name="Foxe J.M."/>
            <person name="Go M."/>
            <person name="Henderson B.A."/>
            <person name="Jones I.B."/>
            <person name="McGettigan J.A."/>
            <person name="Micheletti S.J."/>
            <person name="Nasrallah M.E."/>
            <person name="Ortiz D."/>
            <person name="Piller C.R."/>
            <person name="Privatt S.R."/>
            <person name="Schneider S.L."/>
            <person name="Sharp S."/>
            <person name="Smith T.C."/>
            <person name="Stanton J.D."/>
            <person name="Ullery H.E."/>
            <person name="Wilson R.J."/>
            <person name="Serrano M.G."/>
            <person name="Buck G."/>
            <person name="Lee V."/>
            <person name="Wang Y."/>
            <person name="Carvalho R."/>
            <person name="Voegtly L."/>
            <person name="Shi R."/>
            <person name="Duckworth R."/>
            <person name="Johnson A."/>
            <person name="Loviza R."/>
            <person name="Walstead R."/>
            <person name="Shah Z."/>
            <person name="Kiflezghi M."/>
            <person name="Wade K."/>
            <person name="Ball S.L."/>
            <person name="Bradley K.W."/>
            <person name="Asai D.J."/>
            <person name="Bowman C.A."/>
            <person name="Russell D.A."/>
            <person name="Pope W.H."/>
            <person name="Jacobs-Sera D."/>
            <person name="Hendrix R.W."/>
            <person name="Hatfull G.F."/>
        </authorList>
    </citation>
    <scope>NUCLEOTIDE SEQUENCE [LARGE SCALE GENOMIC DNA]</scope>
    <source>
        <strain evidence="1 2">DSM 27648</strain>
    </source>
</reference>
<keyword evidence="2" id="KW-1185">Reference proteome</keyword>
<name>A0A0K1PZV5_9BACT</name>
<evidence type="ECO:0000313" key="1">
    <source>
        <dbReference type="EMBL" id="AKU99058.1"/>
    </source>
</evidence>
<dbReference type="KEGG" id="llu:AKJ09_05722"/>
<evidence type="ECO:0000313" key="2">
    <source>
        <dbReference type="Proteomes" id="UP000064967"/>
    </source>
</evidence>
<accession>A0A0K1PZV5</accession>
<dbReference type="STRING" id="1391654.AKJ09_05722"/>